<geneLocation type="plasmid" evidence="1">
    <name>pPK411</name>
</geneLocation>
<proteinExistence type="predicted"/>
<sequence>MQSDDTGRNTPTAGIISLAENILIRSINSDKNRKRVIMWKNIHITYNTIKIACQISISDRLYTGFNSFYERCIGIADVCVDQKSNINR</sequence>
<accession>A0A5P9WCT4</accession>
<name>A0A5P9WCT4_ECOLX</name>
<reference evidence="1" key="1">
    <citation type="submission" date="2019-02" db="EMBL/GenBank/DDBJ databases">
        <title>Draft genome sequence of a MDR and hypervirulent Escherichia coli ST6395 carrying mcr-1 and blaCARB-2 genes isolated from isolated from healthy broiler, Pakistan.</title>
        <authorList>
            <person name="Mohsin M."/>
            <person name="Azam M."/>
            <person name="Rahman S."/>
            <person name="Esposito F."/>
            <person name="Sellera F.P."/>
            <person name="Monte D.F."/>
            <person name="Cerdeira L."/>
            <person name="Lincopan N."/>
        </authorList>
    </citation>
    <scope>NUCLEOTIDE SEQUENCE</scope>
    <source>
        <strain evidence="1">PK411</strain>
        <plasmid evidence="1">pPK411</plasmid>
    </source>
</reference>
<protein>
    <submittedName>
        <fullName evidence="1">Uncharacterized protein</fullName>
    </submittedName>
</protein>
<organism evidence="1">
    <name type="scientific">Escherichia coli</name>
    <dbReference type="NCBI Taxonomy" id="562"/>
    <lineage>
        <taxon>Bacteria</taxon>
        <taxon>Pseudomonadati</taxon>
        <taxon>Pseudomonadota</taxon>
        <taxon>Gammaproteobacteria</taxon>
        <taxon>Enterobacterales</taxon>
        <taxon>Enterobacteriaceae</taxon>
        <taxon>Escherichia</taxon>
    </lineage>
</organism>
<evidence type="ECO:0000313" key="1">
    <source>
        <dbReference type="EMBL" id="QFX79087.1"/>
    </source>
</evidence>
<dbReference type="AlphaFoldDB" id="A0A5P9WCT4"/>
<dbReference type="EMBL" id="MK571810">
    <property type="protein sequence ID" value="QFX79087.1"/>
    <property type="molecule type" value="Genomic_DNA"/>
</dbReference>
<keyword evidence="1" id="KW-0614">Plasmid</keyword>